<dbReference type="InterPro" id="IPR033134">
    <property type="entry name" value="Asp/Glu_racemase_AS_2"/>
</dbReference>
<reference evidence="3 4" key="1">
    <citation type="submission" date="2016-09" db="EMBL/GenBank/DDBJ databases">
        <title>Draft genome sequence for the type strain of Vulcanibacillus modesticaldus BR, a strictly anaerobic, moderately thermophilic, and nitrate-reducing bacterium from deep sea-hydrothermal vents of the Mid-Atlantic Ridge.</title>
        <authorList>
            <person name="Abin C.A."/>
            <person name="Hollibaugh J.T."/>
        </authorList>
    </citation>
    <scope>NUCLEOTIDE SEQUENCE [LARGE SCALE GENOMIC DNA]</scope>
    <source>
        <strain evidence="3 4">BR</strain>
    </source>
</reference>
<comment type="caution">
    <text evidence="3">The sequence shown here is derived from an EMBL/GenBank/DDBJ whole genome shotgun (WGS) entry which is preliminary data.</text>
</comment>
<dbReference type="AlphaFoldDB" id="A0A1D2YX12"/>
<dbReference type="PANTHER" id="PTHR21198:SF7">
    <property type="entry name" value="ASPARTATE-GLUTAMATE RACEMASE FAMILY"/>
    <property type="match status" value="1"/>
</dbReference>
<dbReference type="NCBIfam" id="TIGR00035">
    <property type="entry name" value="asp_race"/>
    <property type="match status" value="1"/>
</dbReference>
<keyword evidence="2" id="KW-0413">Isomerase</keyword>
<accession>A0A1D2YX12</accession>
<sequence>MKTIGLLGGMSWESSLIYYQLINELVNQRKGGLHSAKSLMYSVDFEEIERYQNQGKWEEAAQVLVEAAKNLERGGADFLVLCTNTMHKVANEIEKTLTIPMLHIADATAEVIISQGIKRVGLLGTKYTLEENFYKQRLIENYALEVVIPKKPDIELINRIIFEELVFGKINAESKNHFLRIMYELVNKGAEGIILGCTEIGLLIKQEDISTPLFDTTYLHALKAIGFALSK</sequence>
<dbReference type="Proteomes" id="UP000243739">
    <property type="component" value="Unassembled WGS sequence"/>
</dbReference>
<dbReference type="EMBL" id="MIJF01000006">
    <property type="protein sequence ID" value="OEG00157.1"/>
    <property type="molecule type" value="Genomic_DNA"/>
</dbReference>
<evidence type="ECO:0000313" key="3">
    <source>
        <dbReference type="EMBL" id="OEG00157.1"/>
    </source>
</evidence>
<dbReference type="GO" id="GO:0015940">
    <property type="term" value="P:pantothenate biosynthetic process"/>
    <property type="evidence" value="ECO:0007669"/>
    <property type="project" value="InterPro"/>
</dbReference>
<gene>
    <name evidence="3" type="ORF">BHF71_06015</name>
</gene>
<comment type="similarity">
    <text evidence="1">Belongs to the aspartate/glutamate racemases family.</text>
</comment>
<protein>
    <submittedName>
        <fullName evidence="3">Aspartate racemase</fullName>
    </submittedName>
</protein>
<proteinExistence type="inferred from homology"/>
<dbReference type="Gene3D" id="3.40.50.1860">
    <property type="match status" value="2"/>
</dbReference>
<dbReference type="InterPro" id="IPR001920">
    <property type="entry name" value="Asp/Glu_race"/>
</dbReference>
<dbReference type="SUPFAM" id="SSF53681">
    <property type="entry name" value="Aspartate/glutamate racemase"/>
    <property type="match status" value="2"/>
</dbReference>
<name>A0A1D2YX12_9BACI</name>
<evidence type="ECO:0000256" key="2">
    <source>
        <dbReference type="ARBA" id="ARBA00023235"/>
    </source>
</evidence>
<organism evidence="3 4">
    <name type="scientific">Vulcanibacillus modesticaldus</name>
    <dbReference type="NCBI Taxonomy" id="337097"/>
    <lineage>
        <taxon>Bacteria</taxon>
        <taxon>Bacillati</taxon>
        <taxon>Bacillota</taxon>
        <taxon>Bacilli</taxon>
        <taxon>Bacillales</taxon>
        <taxon>Bacillaceae</taxon>
        <taxon>Vulcanibacillus</taxon>
    </lineage>
</organism>
<dbReference type="OrthoDB" id="9803739at2"/>
<dbReference type="RefSeq" id="WP_069655971.1">
    <property type="nucleotide sequence ID" value="NZ_MIJF01000006.1"/>
</dbReference>
<keyword evidence="4" id="KW-1185">Reference proteome</keyword>
<dbReference type="GO" id="GO:0047661">
    <property type="term" value="F:amino-acid racemase activity"/>
    <property type="evidence" value="ECO:0007669"/>
    <property type="project" value="InterPro"/>
</dbReference>
<dbReference type="InterPro" id="IPR015942">
    <property type="entry name" value="Asp/Glu/hydantoin_racemase"/>
</dbReference>
<dbReference type="STRING" id="337097.BHF71_06015"/>
<dbReference type="Pfam" id="PF01177">
    <property type="entry name" value="Asp_Glu_race"/>
    <property type="match status" value="1"/>
</dbReference>
<evidence type="ECO:0000313" key="4">
    <source>
        <dbReference type="Proteomes" id="UP000243739"/>
    </source>
</evidence>
<dbReference type="InterPro" id="IPR004380">
    <property type="entry name" value="Asp_race"/>
</dbReference>
<dbReference type="GO" id="GO:0003864">
    <property type="term" value="F:3-methyl-2-oxobutanoate hydroxymethyltransferase activity"/>
    <property type="evidence" value="ECO:0007669"/>
    <property type="project" value="InterPro"/>
</dbReference>
<dbReference type="PROSITE" id="PS00924">
    <property type="entry name" value="ASP_GLU_RACEMASE_2"/>
    <property type="match status" value="1"/>
</dbReference>
<dbReference type="PANTHER" id="PTHR21198">
    <property type="entry name" value="GLUTAMATE RACEMASE"/>
    <property type="match status" value="1"/>
</dbReference>
<evidence type="ECO:0000256" key="1">
    <source>
        <dbReference type="ARBA" id="ARBA00007847"/>
    </source>
</evidence>